<reference evidence="2 3" key="1">
    <citation type="journal article" date="2021" name="Elife">
        <title>Chloroplast acquisition without the gene transfer in kleptoplastic sea slugs, Plakobranchus ocellatus.</title>
        <authorList>
            <person name="Maeda T."/>
            <person name="Takahashi S."/>
            <person name="Yoshida T."/>
            <person name="Shimamura S."/>
            <person name="Takaki Y."/>
            <person name="Nagai Y."/>
            <person name="Toyoda A."/>
            <person name="Suzuki Y."/>
            <person name="Arimoto A."/>
            <person name="Ishii H."/>
            <person name="Satoh N."/>
            <person name="Nishiyama T."/>
            <person name="Hasebe M."/>
            <person name="Maruyama T."/>
            <person name="Minagawa J."/>
            <person name="Obokata J."/>
            <person name="Shigenobu S."/>
        </authorList>
    </citation>
    <scope>NUCLEOTIDE SEQUENCE [LARGE SCALE GENOMIC DNA]</scope>
</reference>
<evidence type="ECO:0000313" key="2">
    <source>
        <dbReference type="EMBL" id="GFR72652.1"/>
    </source>
</evidence>
<evidence type="ECO:0000256" key="1">
    <source>
        <dbReference type="SAM" id="MobiDB-lite"/>
    </source>
</evidence>
<dbReference type="PANTHER" id="PTHR12517">
    <property type="entry name" value="VACUOLAR PROTEIN SORTING-ASSOCIATED PROTEIN 13B"/>
    <property type="match status" value="1"/>
</dbReference>
<keyword evidence="3" id="KW-1185">Reference proteome</keyword>
<organism evidence="2 3">
    <name type="scientific">Elysia marginata</name>
    <dbReference type="NCBI Taxonomy" id="1093978"/>
    <lineage>
        <taxon>Eukaryota</taxon>
        <taxon>Metazoa</taxon>
        <taxon>Spiralia</taxon>
        <taxon>Lophotrochozoa</taxon>
        <taxon>Mollusca</taxon>
        <taxon>Gastropoda</taxon>
        <taxon>Heterobranchia</taxon>
        <taxon>Euthyneura</taxon>
        <taxon>Panpulmonata</taxon>
        <taxon>Sacoglossa</taxon>
        <taxon>Placobranchoidea</taxon>
        <taxon>Plakobranchidae</taxon>
        <taxon>Elysia</taxon>
    </lineage>
</organism>
<dbReference type="Proteomes" id="UP000762676">
    <property type="component" value="Unassembled WGS sequence"/>
</dbReference>
<name>A0AAV4FGW9_9GAST</name>
<proteinExistence type="predicted"/>
<comment type="caution">
    <text evidence="2">The sequence shown here is derived from an EMBL/GenBank/DDBJ whole genome shotgun (WGS) entry which is preliminary data.</text>
</comment>
<evidence type="ECO:0000313" key="3">
    <source>
        <dbReference type="Proteomes" id="UP000762676"/>
    </source>
</evidence>
<accession>A0AAV4FGW9</accession>
<feature type="region of interest" description="Disordered" evidence="1">
    <location>
        <begin position="47"/>
        <end position="73"/>
    </location>
</feature>
<sequence length="162" mass="17963">ITAAIESSIIQATFGQEHLFCITHLINQLHLLSQKLLKNKRETLVSSDDNLKEKEKETSTRSSHKHDNPMATPYVLDFSQDDLRNGSFQFTESQNSPSLQPEPYEVVFSAGDPASMTWCYPHARVLTGVTLNPVPFSLTSATAATEQDSYAVVSYKTSGILI</sequence>
<gene>
    <name evidence="2" type="ORF">ElyMa_005711800</name>
</gene>
<feature type="non-terminal residue" evidence="2">
    <location>
        <position position="1"/>
    </location>
</feature>
<dbReference type="InterPro" id="IPR039782">
    <property type="entry name" value="VPS13B"/>
</dbReference>
<protein>
    <submittedName>
        <fullName evidence="2">Vacuolar protein sorting-associated protein 13B-like</fullName>
    </submittedName>
</protein>
<feature type="compositionally biased region" description="Basic and acidic residues" evidence="1">
    <location>
        <begin position="47"/>
        <end position="59"/>
    </location>
</feature>
<dbReference type="EMBL" id="BMAT01011426">
    <property type="protein sequence ID" value="GFR72652.1"/>
    <property type="molecule type" value="Genomic_DNA"/>
</dbReference>
<dbReference type="AlphaFoldDB" id="A0AAV4FGW9"/>
<dbReference type="PANTHER" id="PTHR12517:SF0">
    <property type="entry name" value="INTERMEMBRANE LIPID TRANSFER PROTEIN VPS13B"/>
    <property type="match status" value="1"/>
</dbReference>